<dbReference type="GO" id="GO:1990904">
    <property type="term" value="C:ribonucleoprotein complex"/>
    <property type="evidence" value="ECO:0007669"/>
    <property type="project" value="UniProtKB-KW"/>
</dbReference>
<keyword evidence="6" id="KW-0934">Plastid</keyword>
<geneLocation type="plastid" evidence="6"/>
<dbReference type="Pfam" id="PF04839">
    <property type="entry name" value="PSRP-3_Ycf65"/>
    <property type="match status" value="1"/>
</dbReference>
<evidence type="ECO:0000256" key="3">
    <source>
        <dbReference type="ARBA" id="ARBA00022980"/>
    </source>
</evidence>
<keyword evidence="3 6" id="KW-0689">Ribosomal protein</keyword>
<evidence type="ECO:0000256" key="2">
    <source>
        <dbReference type="ARBA" id="ARBA00011458"/>
    </source>
</evidence>
<dbReference type="PANTHER" id="PTHR35108">
    <property type="entry name" value="30S RIBOSOMAL PROTEIN 3, CHLOROPLASTIC"/>
    <property type="match status" value="1"/>
</dbReference>
<gene>
    <name evidence="6" type="primary">ycf65</name>
    <name evidence="6" type="ORF">CryM1634B_p078</name>
</gene>
<keyword evidence="4" id="KW-0687">Ribonucleoprotein</keyword>
<dbReference type="InterPro" id="IPR038447">
    <property type="entry name" value="PSRP-3/Ycf65_sf"/>
</dbReference>
<dbReference type="GO" id="GO:0006412">
    <property type="term" value="P:translation"/>
    <property type="evidence" value="ECO:0007669"/>
    <property type="project" value="InterPro"/>
</dbReference>
<name>A0A679CB36_9CRYP</name>
<dbReference type="EMBL" id="LC484193">
    <property type="protein sequence ID" value="BBK20500.1"/>
    <property type="molecule type" value="Genomic_DNA"/>
</dbReference>
<evidence type="ECO:0000313" key="6">
    <source>
        <dbReference type="EMBL" id="BBK20500.1"/>
    </source>
</evidence>
<dbReference type="AlphaFoldDB" id="A0A679CB36"/>
<proteinExistence type="inferred from homology"/>
<protein>
    <recommendedName>
        <fullName evidence="5">30S ribosomal protein 3, chloroplastic</fullName>
    </recommendedName>
</protein>
<comment type="similarity">
    <text evidence="1">Belongs to the chloroplast-specific ribosomal protein cS23 family.</text>
</comment>
<dbReference type="InterPro" id="IPR006924">
    <property type="entry name" value="Ribosomal_cS23-like"/>
</dbReference>
<evidence type="ECO:0000256" key="4">
    <source>
        <dbReference type="ARBA" id="ARBA00023274"/>
    </source>
</evidence>
<dbReference type="Gene3D" id="3.30.390.140">
    <property type="match status" value="1"/>
</dbReference>
<dbReference type="GO" id="GO:0003735">
    <property type="term" value="F:structural constituent of ribosome"/>
    <property type="evidence" value="ECO:0007669"/>
    <property type="project" value="InterPro"/>
</dbReference>
<comment type="subunit">
    <text evidence="2">Part of the 30S ribosomal subunit.</text>
</comment>
<reference evidence="6" key="1">
    <citation type="journal article" date="2020" name="Genome Biol. Evol.">
        <title>Comparative plastid genomics of Cryptomonas species reveals fine-scale genomic responses to loss of photosynthesis.</title>
        <authorList>
            <person name="Tanifuji G."/>
            <person name="Kamikawa R."/>
            <person name="Moore C.E."/>
            <person name="Mills T."/>
            <person name="Onodera N.T."/>
            <person name="Kashiyama Y."/>
            <person name="Archibald J.M."/>
            <person name="Inagaki Y."/>
            <person name="Hashimoto T."/>
        </authorList>
    </citation>
    <scope>NUCLEOTIDE SEQUENCE</scope>
    <source>
        <strain evidence="6">CCAC 1634 B</strain>
    </source>
</reference>
<dbReference type="PANTHER" id="PTHR35108:SF1">
    <property type="entry name" value="OS04G0461100 PROTEIN"/>
    <property type="match status" value="1"/>
</dbReference>
<sequence>MHSRPVNTAIDRDLNSPHFALRILWLQNNIGVAVDLVKQKQISPLTCYYFWPRNDAWEQLKTELESTACVPHTESAQILKAAATLIDLWQENHEAQSLANAQLQFPNLTIVANY</sequence>
<evidence type="ECO:0000256" key="5">
    <source>
        <dbReference type="ARBA" id="ARBA00035379"/>
    </source>
</evidence>
<evidence type="ECO:0000256" key="1">
    <source>
        <dbReference type="ARBA" id="ARBA00008561"/>
    </source>
</evidence>
<organism evidence="6">
    <name type="scientific">Cryptomonas sp. CCAC 1634B</name>
    <dbReference type="NCBI Taxonomy" id="2051848"/>
    <lineage>
        <taxon>Eukaryota</taxon>
        <taxon>Cryptophyceae</taxon>
        <taxon>Cryptomonadales</taxon>
        <taxon>Cryptomonadaceae</taxon>
        <taxon>Cryptomonas</taxon>
    </lineage>
</organism>
<dbReference type="GO" id="GO:0005840">
    <property type="term" value="C:ribosome"/>
    <property type="evidence" value="ECO:0007669"/>
    <property type="project" value="UniProtKB-KW"/>
</dbReference>
<accession>A0A679CB36</accession>